<keyword evidence="1" id="KW-0732">Signal</keyword>
<feature type="signal peptide" evidence="1">
    <location>
        <begin position="1"/>
        <end position="26"/>
    </location>
</feature>
<proteinExistence type="predicted"/>
<comment type="caution">
    <text evidence="2">The sequence shown here is derived from an EMBL/GenBank/DDBJ whole genome shotgun (WGS) entry which is preliminary data.</text>
</comment>
<dbReference type="RefSeq" id="WP_126776115.1">
    <property type="nucleotide sequence ID" value="NZ_PIPM01000002.1"/>
</dbReference>
<dbReference type="AlphaFoldDB" id="A0A432WPR8"/>
<dbReference type="PROSITE" id="PS51257">
    <property type="entry name" value="PROKAR_LIPOPROTEIN"/>
    <property type="match status" value="1"/>
</dbReference>
<evidence type="ECO:0000313" key="3">
    <source>
        <dbReference type="Proteomes" id="UP000288405"/>
    </source>
</evidence>
<protein>
    <recommendedName>
        <fullName evidence="4">Outer membrane protein beta-barrel domain-containing protein</fullName>
    </recommendedName>
</protein>
<evidence type="ECO:0008006" key="4">
    <source>
        <dbReference type="Google" id="ProtNLM"/>
    </source>
</evidence>
<reference evidence="2 3" key="1">
    <citation type="journal article" date="2011" name="Front. Microbiol.">
        <title>Genomic signatures of strain selection and enhancement in Bacillus atrophaeus var. globigii, a historical biowarfare simulant.</title>
        <authorList>
            <person name="Gibbons H.S."/>
            <person name="Broomall S.M."/>
            <person name="McNew L.A."/>
            <person name="Daligault H."/>
            <person name="Chapman C."/>
            <person name="Bruce D."/>
            <person name="Karavis M."/>
            <person name="Krepps M."/>
            <person name="McGregor P.A."/>
            <person name="Hong C."/>
            <person name="Park K.H."/>
            <person name="Akmal A."/>
            <person name="Feldman A."/>
            <person name="Lin J.S."/>
            <person name="Chang W.E."/>
            <person name="Higgs B.W."/>
            <person name="Demirev P."/>
            <person name="Lindquist J."/>
            <person name="Liem A."/>
            <person name="Fochler E."/>
            <person name="Read T.D."/>
            <person name="Tapia R."/>
            <person name="Johnson S."/>
            <person name="Bishop-Lilly K.A."/>
            <person name="Detter C."/>
            <person name="Han C."/>
            <person name="Sozhamannan S."/>
            <person name="Rosenzweig C.N."/>
            <person name="Skowronski E.W."/>
        </authorList>
    </citation>
    <scope>NUCLEOTIDE SEQUENCE [LARGE SCALE GENOMIC DNA]</scope>
    <source>
        <strain evidence="2 3">GYP-17</strain>
    </source>
</reference>
<organism evidence="2 3">
    <name type="scientific">Aliidiomarina sanyensis</name>
    <dbReference type="NCBI Taxonomy" id="1249555"/>
    <lineage>
        <taxon>Bacteria</taxon>
        <taxon>Pseudomonadati</taxon>
        <taxon>Pseudomonadota</taxon>
        <taxon>Gammaproteobacteria</taxon>
        <taxon>Alteromonadales</taxon>
        <taxon>Idiomarinaceae</taxon>
        <taxon>Aliidiomarina</taxon>
    </lineage>
</organism>
<keyword evidence="3" id="KW-1185">Reference proteome</keyword>
<evidence type="ECO:0000313" key="2">
    <source>
        <dbReference type="EMBL" id="RUO35738.1"/>
    </source>
</evidence>
<feature type="chain" id="PRO_5019457306" description="Outer membrane protein beta-barrel domain-containing protein" evidence="1">
    <location>
        <begin position="27"/>
        <end position="224"/>
    </location>
</feature>
<dbReference type="Proteomes" id="UP000288405">
    <property type="component" value="Unassembled WGS sequence"/>
</dbReference>
<accession>A0A432WPR8</accession>
<name>A0A432WPR8_9GAMM</name>
<gene>
    <name evidence="2" type="ORF">CWE11_02975</name>
</gene>
<sequence>MRMTKLKRLALTNTLVLGCLATGSAAANGGHFLVDDATITDPGTCQLETWASRFSGESFWVLQPACSTVNGWDFTLPAVYSWGDNEFVELGLEVKTILSEDFAGGALAITLGTFFDLVDDEFAGGFVNFPYSRALDSYWTLHLNAGAEYDRFSSNWDATWGVATTYALTQHIELIAETAGIGSDDPIFGIGARYAFERFDLDIGIARVTELNDTVYTIGFNVAF</sequence>
<evidence type="ECO:0000256" key="1">
    <source>
        <dbReference type="SAM" id="SignalP"/>
    </source>
</evidence>
<dbReference type="EMBL" id="PIPM01000002">
    <property type="protein sequence ID" value="RUO35738.1"/>
    <property type="molecule type" value="Genomic_DNA"/>
</dbReference>
<dbReference type="OrthoDB" id="7061356at2"/>